<evidence type="ECO:0000313" key="5">
    <source>
        <dbReference type="EMBL" id="KAA9006140.1"/>
    </source>
</evidence>
<dbReference type="NCBIfam" id="NF001936">
    <property type="entry name" value="PRK00714.1-3"/>
    <property type="match status" value="1"/>
</dbReference>
<evidence type="ECO:0000259" key="4">
    <source>
        <dbReference type="PROSITE" id="PS51462"/>
    </source>
</evidence>
<dbReference type="Pfam" id="PF00293">
    <property type="entry name" value="NUDIX"/>
    <property type="match status" value="1"/>
</dbReference>
<evidence type="ECO:0000256" key="3">
    <source>
        <dbReference type="HAMAP-Rule" id="MF_00298"/>
    </source>
</evidence>
<dbReference type="InterPro" id="IPR022927">
    <property type="entry name" value="RppH"/>
</dbReference>
<dbReference type="PANTHER" id="PTHR11839:SF22">
    <property type="entry name" value="NUDIX HYDROLASE 26, CHLOROPLASTIC"/>
    <property type="match status" value="1"/>
</dbReference>
<evidence type="ECO:0000313" key="6">
    <source>
        <dbReference type="Proteomes" id="UP000326554"/>
    </source>
</evidence>
<dbReference type="GO" id="GO:0019693">
    <property type="term" value="P:ribose phosphate metabolic process"/>
    <property type="evidence" value="ECO:0007669"/>
    <property type="project" value="TreeGrafter"/>
</dbReference>
<dbReference type="GO" id="GO:0006753">
    <property type="term" value="P:nucleoside phosphate metabolic process"/>
    <property type="evidence" value="ECO:0007669"/>
    <property type="project" value="TreeGrafter"/>
</dbReference>
<dbReference type="AlphaFoldDB" id="A0A5J5GDU6"/>
<evidence type="ECO:0000256" key="2">
    <source>
        <dbReference type="ARBA" id="ARBA00022801"/>
    </source>
</evidence>
<dbReference type="GO" id="GO:0008893">
    <property type="term" value="F:guanosine-3',5'-bis(diphosphate) 3'-diphosphatase activity"/>
    <property type="evidence" value="ECO:0007669"/>
    <property type="project" value="TreeGrafter"/>
</dbReference>
<dbReference type="RefSeq" id="WP_150446392.1">
    <property type="nucleotide sequence ID" value="NZ_VYQE01000005.1"/>
</dbReference>
<dbReference type="Proteomes" id="UP000326554">
    <property type="component" value="Unassembled WGS sequence"/>
</dbReference>
<dbReference type="GO" id="GO:0034432">
    <property type="term" value="F:bis(5'-adenosyl)-pentaphosphatase activity"/>
    <property type="evidence" value="ECO:0007669"/>
    <property type="project" value="TreeGrafter"/>
</dbReference>
<accession>A0A5J5GDU6</accession>
<dbReference type="PRINTS" id="PR00502">
    <property type="entry name" value="NUDIXFAMILY"/>
</dbReference>
<dbReference type="EMBL" id="VYQE01000005">
    <property type="protein sequence ID" value="KAA9006140.1"/>
    <property type="molecule type" value="Genomic_DNA"/>
</dbReference>
<comment type="function">
    <text evidence="3">Accelerates the degradation of transcripts by removing pyrophosphate from the 5'-end of triphosphorylated RNA, leading to a more labile monophosphorylated state that can stimulate subsequent ribonuclease cleavage.</text>
</comment>
<dbReference type="Gene3D" id="3.90.79.10">
    <property type="entry name" value="Nucleoside Triphosphate Pyrophosphohydrolase"/>
    <property type="match status" value="1"/>
</dbReference>
<comment type="cofactor">
    <cofactor evidence="3">
        <name>a divalent metal cation</name>
        <dbReference type="ChEBI" id="CHEBI:60240"/>
    </cofactor>
</comment>
<name>A0A5J5GDU6_9RHOB</name>
<dbReference type="PROSITE" id="PS51462">
    <property type="entry name" value="NUDIX"/>
    <property type="match status" value="1"/>
</dbReference>
<evidence type="ECO:0000256" key="1">
    <source>
        <dbReference type="ARBA" id="ARBA00001936"/>
    </source>
</evidence>
<dbReference type="NCBIfam" id="NF001938">
    <property type="entry name" value="PRK00714.1-5"/>
    <property type="match status" value="1"/>
</dbReference>
<protein>
    <recommendedName>
        <fullName evidence="3">RNA pyrophosphohydrolase</fullName>
        <ecNumber evidence="3">3.6.1.-</ecNumber>
    </recommendedName>
    <alternativeName>
        <fullName evidence="3">(Di)nucleoside polyphosphate hydrolase</fullName>
    </alternativeName>
</protein>
<dbReference type="InterPro" id="IPR020476">
    <property type="entry name" value="Nudix_hydrolase"/>
</dbReference>
<gene>
    <name evidence="3" type="primary">rppH</name>
    <name evidence="3" type="synonym">nudH</name>
    <name evidence="5" type="ORF">F3S47_16485</name>
</gene>
<dbReference type="InterPro" id="IPR000086">
    <property type="entry name" value="NUDIX_hydrolase_dom"/>
</dbReference>
<organism evidence="5 6">
    <name type="scientific">Histidinibacterium aquaticum</name>
    <dbReference type="NCBI Taxonomy" id="2613962"/>
    <lineage>
        <taxon>Bacteria</taxon>
        <taxon>Pseudomonadati</taxon>
        <taxon>Pseudomonadota</taxon>
        <taxon>Alphaproteobacteria</taxon>
        <taxon>Rhodobacterales</taxon>
        <taxon>Paracoccaceae</taxon>
        <taxon>Histidinibacterium</taxon>
    </lineage>
</organism>
<comment type="cofactor">
    <cofactor evidence="1">
        <name>Mn(2+)</name>
        <dbReference type="ChEBI" id="CHEBI:29035"/>
    </cofactor>
</comment>
<reference evidence="5 6" key="1">
    <citation type="submission" date="2019-09" db="EMBL/GenBank/DDBJ databases">
        <authorList>
            <person name="Park J.-S."/>
            <person name="Choi H.-J."/>
        </authorList>
    </citation>
    <scope>NUCLEOTIDE SEQUENCE [LARGE SCALE GENOMIC DNA]</scope>
    <source>
        <strain evidence="5 6">176SS1-4</strain>
    </source>
</reference>
<dbReference type="EC" id="3.6.1.-" evidence="3"/>
<feature type="domain" description="Nudix hydrolase" evidence="4">
    <location>
        <begin position="8"/>
        <end position="152"/>
    </location>
</feature>
<sequence>MPAEDPRPYRPCVGVLLANRQGQVFVGQRADLTEPAWQMPQGGIDGDETPREAALRELEEETSVTRDLVEIEAESRDWMSYDFPSEIAARRWGGRFRGQTQKWVLARFDGSDDQIVIATAHPEFSEWQWLPPKDVLAKIVSFKREVYARVLDEFGELI</sequence>
<comment type="similarity">
    <text evidence="3">Belongs to the Nudix hydrolase family. RppH subfamily.</text>
</comment>
<keyword evidence="2 3" id="KW-0378">Hydrolase</keyword>
<keyword evidence="6" id="KW-1185">Reference proteome</keyword>
<dbReference type="SUPFAM" id="SSF55811">
    <property type="entry name" value="Nudix"/>
    <property type="match status" value="1"/>
</dbReference>
<feature type="short sequence motif" description="Nudix box" evidence="3">
    <location>
        <begin position="42"/>
        <end position="63"/>
    </location>
</feature>
<dbReference type="PANTHER" id="PTHR11839">
    <property type="entry name" value="UDP/ADP-SUGAR PYROPHOSPHATASE"/>
    <property type="match status" value="1"/>
</dbReference>
<comment type="caution">
    <text evidence="5">The sequence shown here is derived from an EMBL/GenBank/DDBJ whole genome shotgun (WGS) entry which is preliminary data.</text>
</comment>
<proteinExistence type="inferred from homology"/>
<dbReference type="InterPro" id="IPR015797">
    <property type="entry name" value="NUDIX_hydrolase-like_dom_sf"/>
</dbReference>
<dbReference type="CDD" id="cd03671">
    <property type="entry name" value="NUDIX_Ap4A_hydrolase_plant_like"/>
    <property type="match status" value="1"/>
</dbReference>
<dbReference type="HAMAP" id="MF_00298">
    <property type="entry name" value="Nudix_RppH"/>
    <property type="match status" value="1"/>
</dbReference>